<feature type="chain" id="PRO_5045928353" evidence="1">
    <location>
        <begin position="21"/>
        <end position="149"/>
    </location>
</feature>
<dbReference type="EMBL" id="JBHSNS010000002">
    <property type="protein sequence ID" value="MFC5728541.1"/>
    <property type="molecule type" value="Genomic_DNA"/>
</dbReference>
<protein>
    <submittedName>
        <fullName evidence="2">Uncharacterized protein</fullName>
    </submittedName>
</protein>
<proteinExistence type="predicted"/>
<organism evidence="2 3">
    <name type="scientific">Nocardioides vastitatis</name>
    <dbReference type="NCBI Taxonomy" id="2568655"/>
    <lineage>
        <taxon>Bacteria</taxon>
        <taxon>Bacillati</taxon>
        <taxon>Actinomycetota</taxon>
        <taxon>Actinomycetes</taxon>
        <taxon>Propionibacteriales</taxon>
        <taxon>Nocardioidaceae</taxon>
        <taxon>Nocardioides</taxon>
    </lineage>
</organism>
<comment type="caution">
    <text evidence="2">The sequence shown here is derived from an EMBL/GenBank/DDBJ whole genome shotgun (WGS) entry which is preliminary data.</text>
</comment>
<name>A0ABW0ZC18_9ACTN</name>
<keyword evidence="3" id="KW-1185">Reference proteome</keyword>
<dbReference type="PROSITE" id="PS51257">
    <property type="entry name" value="PROKAR_LIPOPROTEIN"/>
    <property type="match status" value="1"/>
</dbReference>
<evidence type="ECO:0000256" key="1">
    <source>
        <dbReference type="SAM" id="SignalP"/>
    </source>
</evidence>
<reference evidence="3" key="1">
    <citation type="journal article" date="2019" name="Int. J. Syst. Evol. Microbiol.">
        <title>The Global Catalogue of Microorganisms (GCM) 10K type strain sequencing project: providing services to taxonomists for standard genome sequencing and annotation.</title>
        <authorList>
            <consortium name="The Broad Institute Genomics Platform"/>
            <consortium name="The Broad Institute Genome Sequencing Center for Infectious Disease"/>
            <person name="Wu L."/>
            <person name="Ma J."/>
        </authorList>
    </citation>
    <scope>NUCLEOTIDE SEQUENCE [LARGE SCALE GENOMIC DNA]</scope>
    <source>
        <strain evidence="3">YIM 94188</strain>
    </source>
</reference>
<accession>A0ABW0ZC18</accession>
<gene>
    <name evidence="2" type="ORF">ACFPQB_06395</name>
</gene>
<sequence length="149" mass="15228">MKGTLRRTVVAITAAASVLATGGCAVSAPDAAGWDEQARTSLADAAGEVATARLTLETAADERTWPSYAVVVLAEAEDAAATLHDDLAKVQVPAERREVAAEVLGLLAAAATSVREARQAAVGGRYGDPALMQELDRLLQALESGAESG</sequence>
<feature type="signal peptide" evidence="1">
    <location>
        <begin position="1"/>
        <end position="20"/>
    </location>
</feature>
<evidence type="ECO:0000313" key="3">
    <source>
        <dbReference type="Proteomes" id="UP001596072"/>
    </source>
</evidence>
<dbReference type="Proteomes" id="UP001596072">
    <property type="component" value="Unassembled WGS sequence"/>
</dbReference>
<keyword evidence="1" id="KW-0732">Signal</keyword>
<evidence type="ECO:0000313" key="2">
    <source>
        <dbReference type="EMBL" id="MFC5728541.1"/>
    </source>
</evidence>
<dbReference type="RefSeq" id="WP_136436922.1">
    <property type="nucleotide sequence ID" value="NZ_JBHSNS010000002.1"/>
</dbReference>